<sequence length="73" mass="8259">MTKSSESNTSESSSAEETYTIEEELRESVFTLLNKVIQMNKKSVMVFAINNIFSIKDIGSYSKVWNLISICTI</sequence>
<dbReference type="EMBL" id="CAJVPP010001256">
    <property type="protein sequence ID" value="CAG8544203.1"/>
    <property type="molecule type" value="Genomic_DNA"/>
</dbReference>
<organism evidence="1 2">
    <name type="scientific">Funneliformis mosseae</name>
    <name type="common">Endomycorrhizal fungus</name>
    <name type="synonym">Glomus mosseae</name>
    <dbReference type="NCBI Taxonomy" id="27381"/>
    <lineage>
        <taxon>Eukaryota</taxon>
        <taxon>Fungi</taxon>
        <taxon>Fungi incertae sedis</taxon>
        <taxon>Mucoromycota</taxon>
        <taxon>Glomeromycotina</taxon>
        <taxon>Glomeromycetes</taxon>
        <taxon>Glomerales</taxon>
        <taxon>Glomeraceae</taxon>
        <taxon>Funneliformis</taxon>
    </lineage>
</organism>
<name>A0A9N9AYF1_FUNMO</name>
<dbReference type="AlphaFoldDB" id="A0A9N9AYF1"/>
<reference evidence="1" key="1">
    <citation type="submission" date="2021-06" db="EMBL/GenBank/DDBJ databases">
        <authorList>
            <person name="Kallberg Y."/>
            <person name="Tangrot J."/>
            <person name="Rosling A."/>
        </authorList>
    </citation>
    <scope>NUCLEOTIDE SEQUENCE</scope>
    <source>
        <strain evidence="1">87-6 pot B 2015</strain>
    </source>
</reference>
<gene>
    <name evidence="1" type="ORF">FMOSSE_LOCUS6132</name>
</gene>
<protein>
    <submittedName>
        <fullName evidence="1">10636_t:CDS:1</fullName>
    </submittedName>
</protein>
<keyword evidence="2" id="KW-1185">Reference proteome</keyword>
<proteinExistence type="predicted"/>
<dbReference type="Proteomes" id="UP000789375">
    <property type="component" value="Unassembled WGS sequence"/>
</dbReference>
<evidence type="ECO:0000313" key="1">
    <source>
        <dbReference type="EMBL" id="CAG8544203.1"/>
    </source>
</evidence>
<accession>A0A9N9AYF1</accession>
<evidence type="ECO:0000313" key="2">
    <source>
        <dbReference type="Proteomes" id="UP000789375"/>
    </source>
</evidence>
<comment type="caution">
    <text evidence="1">The sequence shown here is derived from an EMBL/GenBank/DDBJ whole genome shotgun (WGS) entry which is preliminary data.</text>
</comment>